<feature type="domain" description="CMP/dCMP-type deaminase" evidence="16">
    <location>
        <begin position="1"/>
        <end position="133"/>
    </location>
</feature>
<evidence type="ECO:0000256" key="2">
    <source>
        <dbReference type="ARBA" id="ARBA00003949"/>
    </source>
</evidence>
<comment type="similarity">
    <text evidence="3 15">Belongs to the cytidine and deoxycytidylate deaminase family.</text>
</comment>
<dbReference type="PROSITE" id="PS00903">
    <property type="entry name" value="CYT_DCMP_DEAMINASES_1"/>
    <property type="match status" value="1"/>
</dbReference>
<dbReference type="GO" id="GO:0072527">
    <property type="term" value="P:pyrimidine-containing compound metabolic process"/>
    <property type="evidence" value="ECO:0007669"/>
    <property type="project" value="UniProtKB-ARBA"/>
</dbReference>
<evidence type="ECO:0000256" key="10">
    <source>
        <dbReference type="ARBA" id="ARBA00049252"/>
    </source>
</evidence>
<feature type="binding site" evidence="14">
    <location>
        <position position="92"/>
    </location>
    <ligand>
        <name>Zn(2+)</name>
        <dbReference type="ChEBI" id="CHEBI:29105"/>
        <note>catalytic</note>
    </ligand>
</feature>
<dbReference type="InterPro" id="IPR002125">
    <property type="entry name" value="CMP_dCMP_dom"/>
</dbReference>
<evidence type="ECO:0000256" key="7">
    <source>
        <dbReference type="ARBA" id="ARBA00022801"/>
    </source>
</evidence>
<dbReference type="InterPro" id="IPR016193">
    <property type="entry name" value="Cytidine_deaminase-like"/>
</dbReference>
<evidence type="ECO:0000256" key="15">
    <source>
        <dbReference type="RuleBase" id="RU364006"/>
    </source>
</evidence>
<proteinExistence type="inferred from homology"/>
<dbReference type="PANTHER" id="PTHR11644">
    <property type="entry name" value="CYTIDINE DEAMINASE"/>
    <property type="match status" value="1"/>
</dbReference>
<feature type="active site" description="Proton donor" evidence="12">
    <location>
        <position position="55"/>
    </location>
</feature>
<reference evidence="17 18" key="1">
    <citation type="submission" date="2020-09" db="EMBL/GenBank/DDBJ databases">
        <title>Pseudoxanthomonas sp. CAU 1598 isolated from sand of Yaerae Beach.</title>
        <authorList>
            <person name="Kim W."/>
        </authorList>
    </citation>
    <scope>NUCLEOTIDE SEQUENCE [LARGE SCALE GENOMIC DNA]</scope>
    <source>
        <strain evidence="17 18">CAU 1598</strain>
    </source>
</reference>
<accession>A0AAW3ZL71</accession>
<dbReference type="InterPro" id="IPR016192">
    <property type="entry name" value="APOBEC/CMP_deaminase_Zn-bd"/>
</dbReference>
<evidence type="ECO:0000313" key="18">
    <source>
        <dbReference type="Proteomes" id="UP000613768"/>
    </source>
</evidence>
<gene>
    <name evidence="17" type="primary">cdd</name>
    <name evidence="17" type="ORF">IFO71_10695</name>
</gene>
<comment type="function">
    <text evidence="2 15">This enzyme scavenges exogenous and endogenous cytidine and 2'-deoxycytidine for UMP synthesis.</text>
</comment>
<dbReference type="InterPro" id="IPR050202">
    <property type="entry name" value="Cyt/Deoxycyt_deaminase"/>
</dbReference>
<name>A0AAW3ZL71_9GAMM</name>
<comment type="catalytic activity">
    <reaction evidence="10 15">
        <text>2'-deoxycytidine + H2O + H(+) = 2'-deoxyuridine + NH4(+)</text>
        <dbReference type="Rhea" id="RHEA:13433"/>
        <dbReference type="ChEBI" id="CHEBI:15377"/>
        <dbReference type="ChEBI" id="CHEBI:15378"/>
        <dbReference type="ChEBI" id="CHEBI:15698"/>
        <dbReference type="ChEBI" id="CHEBI:16450"/>
        <dbReference type="ChEBI" id="CHEBI:28938"/>
        <dbReference type="EC" id="3.5.4.5"/>
    </reaction>
</comment>
<evidence type="ECO:0000256" key="4">
    <source>
        <dbReference type="ARBA" id="ARBA00012783"/>
    </source>
</evidence>
<dbReference type="Proteomes" id="UP000613768">
    <property type="component" value="Unassembled WGS sequence"/>
</dbReference>
<feature type="binding site" evidence="13">
    <location>
        <begin position="42"/>
        <end position="48"/>
    </location>
    <ligand>
        <name>substrate</name>
    </ligand>
</feature>
<dbReference type="InterPro" id="IPR006262">
    <property type="entry name" value="Cyt_deam_tetra"/>
</dbReference>
<dbReference type="GO" id="GO:0042802">
    <property type="term" value="F:identical protein binding"/>
    <property type="evidence" value="ECO:0007669"/>
    <property type="project" value="UniProtKB-ARBA"/>
</dbReference>
<evidence type="ECO:0000256" key="14">
    <source>
        <dbReference type="PIRSR" id="PIRSR606262-3"/>
    </source>
</evidence>
<evidence type="ECO:0000256" key="11">
    <source>
        <dbReference type="ARBA" id="ARBA00049558"/>
    </source>
</evidence>
<evidence type="ECO:0000256" key="1">
    <source>
        <dbReference type="ARBA" id="ARBA00001947"/>
    </source>
</evidence>
<dbReference type="EC" id="3.5.4.5" evidence="4 15"/>
<dbReference type="Pfam" id="PF00383">
    <property type="entry name" value="dCMP_cyt_deam_1"/>
    <property type="match status" value="1"/>
</dbReference>
<dbReference type="PROSITE" id="PS51747">
    <property type="entry name" value="CYT_DCMP_DEAMINASES_2"/>
    <property type="match status" value="1"/>
</dbReference>
<dbReference type="SUPFAM" id="SSF53927">
    <property type="entry name" value="Cytidine deaminase-like"/>
    <property type="match status" value="1"/>
</dbReference>
<evidence type="ECO:0000256" key="6">
    <source>
        <dbReference type="ARBA" id="ARBA00022723"/>
    </source>
</evidence>
<dbReference type="GO" id="GO:0055086">
    <property type="term" value="P:nucleobase-containing small molecule metabolic process"/>
    <property type="evidence" value="ECO:0007669"/>
    <property type="project" value="UniProtKB-ARBA"/>
</dbReference>
<comment type="catalytic activity">
    <reaction evidence="11 15">
        <text>cytidine + H2O + H(+) = uridine + NH4(+)</text>
        <dbReference type="Rhea" id="RHEA:16069"/>
        <dbReference type="ChEBI" id="CHEBI:15377"/>
        <dbReference type="ChEBI" id="CHEBI:15378"/>
        <dbReference type="ChEBI" id="CHEBI:16704"/>
        <dbReference type="ChEBI" id="CHEBI:17562"/>
        <dbReference type="ChEBI" id="CHEBI:28938"/>
        <dbReference type="EC" id="3.5.4.5"/>
    </reaction>
</comment>
<sequence>MAMKDLLLAAQHAARHAYAPYSHFKVGAAVRTASGRVFSGCNVENAAYPLGHCAERSAIAAAVGEEGGACQIIEVAVHAEDELGVAQPAPPCGACRQCIHELGAKARVHFLSPNGEQVTQGIEDLLPFAFKLRRAAT</sequence>
<keyword evidence="6 14" id="KW-0479">Metal-binding</keyword>
<protein>
    <recommendedName>
        <fullName evidence="5 15">Cytidine deaminase</fullName>
        <ecNumber evidence="4 15">3.5.4.5</ecNumber>
    </recommendedName>
    <alternativeName>
        <fullName evidence="9 15">Cytidine aminohydrolase</fullName>
    </alternativeName>
</protein>
<feature type="binding site" evidence="14">
    <location>
        <position position="95"/>
    </location>
    <ligand>
        <name>Zn(2+)</name>
        <dbReference type="ChEBI" id="CHEBI:29105"/>
        <note>catalytic</note>
    </ligand>
</feature>
<dbReference type="NCBIfam" id="NF004064">
    <property type="entry name" value="PRK05578.1"/>
    <property type="match status" value="1"/>
</dbReference>
<evidence type="ECO:0000256" key="3">
    <source>
        <dbReference type="ARBA" id="ARBA00006576"/>
    </source>
</evidence>
<feature type="binding site" evidence="14">
    <location>
        <position position="53"/>
    </location>
    <ligand>
        <name>Zn(2+)</name>
        <dbReference type="ChEBI" id="CHEBI:29105"/>
        <note>catalytic</note>
    </ligand>
</feature>
<dbReference type="FunFam" id="3.40.140.10:FF:000008">
    <property type="entry name" value="Cytidine deaminase"/>
    <property type="match status" value="1"/>
</dbReference>
<dbReference type="GO" id="GO:0008270">
    <property type="term" value="F:zinc ion binding"/>
    <property type="evidence" value="ECO:0007669"/>
    <property type="project" value="UniProtKB-UniRule"/>
</dbReference>
<evidence type="ECO:0000259" key="16">
    <source>
        <dbReference type="PROSITE" id="PS51747"/>
    </source>
</evidence>
<dbReference type="CDD" id="cd01283">
    <property type="entry name" value="cytidine_deaminase"/>
    <property type="match status" value="1"/>
</dbReference>
<evidence type="ECO:0000313" key="17">
    <source>
        <dbReference type="EMBL" id="MBD8526205.1"/>
    </source>
</evidence>
<comment type="caution">
    <text evidence="17">The sequence shown here is derived from an EMBL/GenBank/DDBJ whole genome shotgun (WGS) entry which is preliminary data.</text>
</comment>
<evidence type="ECO:0000256" key="12">
    <source>
        <dbReference type="PIRSR" id="PIRSR606262-1"/>
    </source>
</evidence>
<evidence type="ECO:0000256" key="8">
    <source>
        <dbReference type="ARBA" id="ARBA00022833"/>
    </source>
</evidence>
<dbReference type="EMBL" id="JACYTR010000018">
    <property type="protein sequence ID" value="MBD8526205.1"/>
    <property type="molecule type" value="Genomic_DNA"/>
</dbReference>
<keyword evidence="8 14" id="KW-0862">Zinc</keyword>
<dbReference type="PANTHER" id="PTHR11644:SF2">
    <property type="entry name" value="CYTIDINE DEAMINASE"/>
    <property type="match status" value="1"/>
</dbReference>
<dbReference type="NCBIfam" id="TIGR01354">
    <property type="entry name" value="cyt_deam_tetra"/>
    <property type="match status" value="1"/>
</dbReference>
<comment type="cofactor">
    <cofactor evidence="1 14 15">
        <name>Zn(2+)</name>
        <dbReference type="ChEBI" id="CHEBI:29105"/>
    </cofactor>
</comment>
<dbReference type="AlphaFoldDB" id="A0AAW3ZL71"/>
<evidence type="ECO:0000256" key="5">
    <source>
        <dbReference type="ARBA" id="ARBA00018266"/>
    </source>
</evidence>
<organism evidence="17 18">
    <name type="scientific">Pseudomarimonas arenosa</name>
    <dbReference type="NCBI Taxonomy" id="2774145"/>
    <lineage>
        <taxon>Bacteria</taxon>
        <taxon>Pseudomonadati</taxon>
        <taxon>Pseudomonadota</taxon>
        <taxon>Gammaproteobacteria</taxon>
        <taxon>Lysobacterales</taxon>
        <taxon>Lysobacteraceae</taxon>
        <taxon>Pseudomarimonas</taxon>
    </lineage>
</organism>
<keyword evidence="18" id="KW-1185">Reference proteome</keyword>
<keyword evidence="7 15" id="KW-0378">Hydrolase</keyword>
<evidence type="ECO:0000256" key="9">
    <source>
        <dbReference type="ARBA" id="ARBA00032005"/>
    </source>
</evidence>
<dbReference type="GO" id="GO:0004126">
    <property type="term" value="F:cytidine deaminase activity"/>
    <property type="evidence" value="ECO:0007669"/>
    <property type="project" value="UniProtKB-UniRule"/>
</dbReference>
<dbReference type="Gene3D" id="3.40.140.10">
    <property type="entry name" value="Cytidine Deaminase, domain 2"/>
    <property type="match status" value="1"/>
</dbReference>
<evidence type="ECO:0000256" key="13">
    <source>
        <dbReference type="PIRSR" id="PIRSR606262-2"/>
    </source>
</evidence>
<dbReference type="GO" id="GO:0005829">
    <property type="term" value="C:cytosol"/>
    <property type="evidence" value="ECO:0007669"/>
    <property type="project" value="TreeGrafter"/>
</dbReference>